<dbReference type="AlphaFoldDB" id="A0A6M8EFS6"/>
<accession>A0A6M8EFS6</accession>
<dbReference type="RefSeq" id="WP_172125732.1">
    <property type="nucleotide sequence ID" value="NZ_CP042652.1"/>
</dbReference>
<dbReference type="InterPro" id="IPR036291">
    <property type="entry name" value="NAD(P)-bd_dom_sf"/>
</dbReference>
<keyword evidence="2" id="KW-1185">Reference proteome</keyword>
<reference evidence="1 2" key="1">
    <citation type="submission" date="2019-08" db="EMBL/GenBank/DDBJ databases">
        <title>Complete genome sequence of Arcobacter acticola.</title>
        <authorList>
            <person name="Miller W."/>
        </authorList>
    </citation>
    <scope>NUCLEOTIDE SEQUENCE [LARGE SCALE GENOMIC DNA]</scope>
    <source>
        <strain evidence="1 2">KCTC 52212</strain>
    </source>
</reference>
<evidence type="ECO:0000313" key="1">
    <source>
        <dbReference type="EMBL" id="QKE28286.1"/>
    </source>
</evidence>
<protein>
    <submittedName>
        <fullName evidence="1">Atypical short-chain dehydrogenase/reductase</fullName>
    </submittedName>
</protein>
<name>A0A6M8EFS6_9BACT</name>
<dbReference type="Gene3D" id="3.40.50.720">
    <property type="entry name" value="NAD(P)-binding Rossmann-like Domain"/>
    <property type="match status" value="1"/>
</dbReference>
<dbReference type="Proteomes" id="UP000503483">
    <property type="component" value="Chromosome"/>
</dbReference>
<evidence type="ECO:0000313" key="2">
    <source>
        <dbReference type="Proteomes" id="UP000503483"/>
    </source>
</evidence>
<dbReference type="EMBL" id="CP042652">
    <property type="protein sequence ID" value="QKE28286.1"/>
    <property type="molecule type" value="Genomic_DNA"/>
</dbReference>
<proteinExistence type="predicted"/>
<dbReference type="KEGG" id="paco:AACT_1102"/>
<sequence>MKKFTILGTGWLGFELAKSFKDLYKIKVSSRNEEKLKIYEDEGLSSYVLNENHLESLDELLDTDYLFINFPPSKFDDYLSFLNKIYEHKKIKDIEKIIFISSTSVYPNIEGFFNEEFEIENSSSKIVYEAEKLVLNKSDIIFRVSALVGANRVSGRRLSNKVVEYPKSVINFVHRNDVIDATKFVIENNLNGTFNLCCKEHPSKEDLYSFNAKKYDFALPLFSQNKDFLNRIIDGSKIEKSGFVYKHENAFDLI</sequence>
<dbReference type="SUPFAM" id="SSF51735">
    <property type="entry name" value="NAD(P)-binding Rossmann-fold domains"/>
    <property type="match status" value="1"/>
</dbReference>
<gene>
    <name evidence="1" type="ORF">AACT_1102</name>
</gene>
<organism evidence="1 2">
    <name type="scientific">Arcobacter acticola</name>
    <dbReference type="NCBI Taxonomy" id="1849015"/>
    <lineage>
        <taxon>Bacteria</taxon>
        <taxon>Pseudomonadati</taxon>
        <taxon>Campylobacterota</taxon>
        <taxon>Epsilonproteobacteria</taxon>
        <taxon>Campylobacterales</taxon>
        <taxon>Arcobacteraceae</taxon>
        <taxon>Arcobacter</taxon>
    </lineage>
</organism>